<reference evidence="1 2" key="1">
    <citation type="journal article" date="2015" name="Annu Rev Anim Biosci">
        <title>The Genome 10K Project: a way forward.</title>
        <authorList>
            <person name="Koepfli K.P."/>
            <person name="Paten B."/>
            <person name="O'Brien S.J."/>
            <person name="Koepfli K.P."/>
            <person name="Paten B."/>
            <person name="Antunes A."/>
            <person name="Belov K."/>
            <person name="Bustamante C."/>
            <person name="Castoe T.A."/>
            <person name="Clawson H."/>
            <person name="Crawford A.J."/>
            <person name="Diekhans M."/>
            <person name="Distel D."/>
            <person name="Durbin R."/>
            <person name="Earl D."/>
            <person name="Fujita M.K."/>
            <person name="Gamble T."/>
            <person name="Georges A."/>
            <person name="Gemmell N."/>
            <person name="Gilbert M.T."/>
            <person name="Graves J.M."/>
            <person name="Green R.E."/>
            <person name="Hickey G."/>
            <person name="Jarvis E.D."/>
            <person name="Johnson W."/>
            <person name="Komissarov A."/>
            <person name="Korf I."/>
            <person name="Kuhn R."/>
            <person name="Larkin D.M."/>
            <person name="Lewin H."/>
            <person name="Lopez J.V."/>
            <person name="Ma J."/>
            <person name="Marques-Bonet T."/>
            <person name="Miller W."/>
            <person name="Murphy R."/>
            <person name="Pevzner P."/>
            <person name="Shapiro B."/>
            <person name="Steiner C."/>
            <person name="Tamazian G."/>
            <person name="Venkatesh B."/>
            <person name="Wang J."/>
            <person name="Wayne R."/>
            <person name="Wiley E."/>
            <person name="Yang H."/>
            <person name="Zhang G."/>
            <person name="Haussler D."/>
            <person name="Ryder O."/>
            <person name="O'Brien S.J."/>
        </authorList>
    </citation>
    <scope>NUCLEOTIDE SEQUENCE</scope>
</reference>
<reference evidence="1" key="5">
    <citation type="submission" date="2025-09" db="UniProtKB">
        <authorList>
            <consortium name="Ensembl"/>
        </authorList>
    </citation>
    <scope>IDENTIFICATION</scope>
</reference>
<evidence type="ECO:0000313" key="2">
    <source>
        <dbReference type="Proteomes" id="UP000472240"/>
    </source>
</evidence>
<dbReference type="Ensembl" id="ENSRFET00010004729.1">
    <property type="protein sequence ID" value="ENSRFEP00010004314.1"/>
    <property type="gene ID" value="ENSRFEG00010003025.1"/>
</dbReference>
<reference evidence="1" key="4">
    <citation type="submission" date="2025-08" db="UniProtKB">
        <authorList>
            <consortium name="Ensembl"/>
        </authorList>
    </citation>
    <scope>IDENTIFICATION</scope>
</reference>
<dbReference type="PANTHER" id="PTHR33504">
    <property type="entry name" value="NADH DEHYDROGENASE (UBIQUINONE) 1 BETA SUBCOMPLEX, 4"/>
    <property type="match status" value="1"/>
</dbReference>
<organism evidence="1 2">
    <name type="scientific">Rhinolophus ferrumequinum</name>
    <name type="common">Greater horseshoe bat</name>
    <dbReference type="NCBI Taxonomy" id="59479"/>
    <lineage>
        <taxon>Eukaryota</taxon>
        <taxon>Metazoa</taxon>
        <taxon>Chordata</taxon>
        <taxon>Craniata</taxon>
        <taxon>Vertebrata</taxon>
        <taxon>Euteleostomi</taxon>
        <taxon>Mammalia</taxon>
        <taxon>Eutheria</taxon>
        <taxon>Laurasiatheria</taxon>
        <taxon>Chiroptera</taxon>
        <taxon>Yinpterochiroptera</taxon>
        <taxon>Rhinolophoidea</taxon>
        <taxon>Rhinolophidae</taxon>
        <taxon>Rhinolophinae</taxon>
        <taxon>Rhinolophus</taxon>
    </lineage>
</organism>
<dbReference type="AlphaFoldDB" id="A0A671DT98"/>
<sequence>MFLIRSVLGWGMGRYKRRKHKFRVPQDFRKMKTTTSQILTSYFAFRTREDISALTIQRAWVSHLNKTTFRLLKQTICAAEHCVTHEIVKKVSPLEADLVKDPSMKCKVKFRFGGETFPPFIVFKIFLHTEGRGYKYFSGKNMLKPSSKAAVDAYTIMGRKKFHDQIMEDEHLFRKFKITDELDIVTRKDYIQVRNLDLDIENKQKTTTRKPFDPRIIYFLLQNIHNIKFTILKCTIQWHLVHSQRCANITTI</sequence>
<accession>A0A671DT98</accession>
<reference evidence="2" key="3">
    <citation type="submission" date="2018-12" db="EMBL/GenBank/DDBJ databases">
        <title>G10K-VGP greater horseshoe bat female genome, primary haplotype.</title>
        <authorList>
            <person name="Teeling E."/>
            <person name="Myers G."/>
            <person name="Vernes S."/>
            <person name="Pippel M."/>
            <person name="Winkler S."/>
            <person name="Fedrigo O."/>
            <person name="Rhie A."/>
            <person name="Koren S."/>
            <person name="Phillippy A."/>
            <person name="Lewin H."/>
            <person name="Damas J."/>
            <person name="Howe K."/>
            <person name="Mountcastle J."/>
            <person name="Jarvis E.D."/>
        </authorList>
    </citation>
    <scope>NUCLEOTIDE SEQUENCE [LARGE SCALE GENOMIC DNA]</scope>
</reference>
<evidence type="ECO:0000313" key="1">
    <source>
        <dbReference type="Ensembl" id="ENSRFEP00010004314.1"/>
    </source>
</evidence>
<keyword evidence="2" id="KW-1185">Reference proteome</keyword>
<name>A0A671DT98_RHIFE</name>
<dbReference type="InParanoid" id="A0A671DT98"/>
<protein>
    <submittedName>
        <fullName evidence="1">Uncharacterized protein</fullName>
    </submittedName>
</protein>
<dbReference type="PANTHER" id="PTHR33504:SF1">
    <property type="entry name" value="FAMILY WITH SEQUENCE SIMILARITY 90, MEMBER A1B"/>
    <property type="match status" value="1"/>
</dbReference>
<dbReference type="Proteomes" id="UP000472240">
    <property type="component" value="Chromosome 1"/>
</dbReference>
<proteinExistence type="predicted"/>
<dbReference type="GeneTree" id="ENSGT00510000048637"/>
<reference evidence="1 2" key="2">
    <citation type="journal article" date="2018" name="Annu Rev Anim Biosci">
        <title>Bat Biology, Genomes, and the Bat1K Project: To Generate Chromosome-Level Genomes for All Living Bat Species.</title>
        <authorList>
            <person name="Teeling E.C."/>
            <person name="Vernes S.C."/>
            <person name="Davalos L.M."/>
            <person name="Ray D.A."/>
            <person name="Gilbert M.T.P."/>
            <person name="Myers E."/>
        </authorList>
    </citation>
    <scope>NUCLEOTIDE SEQUENCE</scope>
</reference>